<evidence type="ECO:0000259" key="4">
    <source>
        <dbReference type="PROSITE" id="PS01124"/>
    </source>
</evidence>
<reference evidence="5 6" key="1">
    <citation type="submission" date="2019-06" db="EMBL/GenBank/DDBJ databases">
        <title>Genomic Encyclopedia of Type Strains, Phase IV (KMG-V): Genome sequencing to study the core and pangenomes of soil and plant-associated prokaryotes.</title>
        <authorList>
            <person name="Whitman W."/>
        </authorList>
    </citation>
    <scope>NUCLEOTIDE SEQUENCE [LARGE SCALE GENOMIC DNA]</scope>
    <source>
        <strain evidence="5 6">BR 11622</strain>
    </source>
</reference>
<dbReference type="RefSeq" id="WP_211101908.1">
    <property type="nucleotide sequence ID" value="NZ_VITR01000002.1"/>
</dbReference>
<dbReference type="PANTHER" id="PTHR46796">
    <property type="entry name" value="HTH-TYPE TRANSCRIPTIONAL ACTIVATOR RHAS-RELATED"/>
    <property type="match status" value="1"/>
</dbReference>
<dbReference type="AlphaFoldDB" id="A0A560HIS2"/>
<keyword evidence="6" id="KW-1185">Reference proteome</keyword>
<evidence type="ECO:0000313" key="5">
    <source>
        <dbReference type="EMBL" id="TWB45479.1"/>
    </source>
</evidence>
<dbReference type="GO" id="GO:0043565">
    <property type="term" value="F:sequence-specific DNA binding"/>
    <property type="evidence" value="ECO:0007669"/>
    <property type="project" value="InterPro"/>
</dbReference>
<accession>A0A560HIS2</accession>
<proteinExistence type="predicted"/>
<dbReference type="InterPro" id="IPR009057">
    <property type="entry name" value="Homeodomain-like_sf"/>
</dbReference>
<keyword evidence="1" id="KW-0805">Transcription regulation</keyword>
<evidence type="ECO:0000256" key="2">
    <source>
        <dbReference type="ARBA" id="ARBA00023125"/>
    </source>
</evidence>
<dbReference type="GO" id="GO:0003700">
    <property type="term" value="F:DNA-binding transcription factor activity"/>
    <property type="evidence" value="ECO:0007669"/>
    <property type="project" value="InterPro"/>
</dbReference>
<dbReference type="Proteomes" id="UP000315751">
    <property type="component" value="Unassembled WGS sequence"/>
</dbReference>
<gene>
    <name evidence="5" type="ORF">FBZ90_102437</name>
</gene>
<dbReference type="InterPro" id="IPR050204">
    <property type="entry name" value="AraC_XylS_family_regulators"/>
</dbReference>
<evidence type="ECO:0000256" key="3">
    <source>
        <dbReference type="ARBA" id="ARBA00023163"/>
    </source>
</evidence>
<evidence type="ECO:0000256" key="1">
    <source>
        <dbReference type="ARBA" id="ARBA00023015"/>
    </source>
</evidence>
<keyword evidence="2" id="KW-0238">DNA-binding</keyword>
<organism evidence="5 6">
    <name type="scientific">Nitrospirillum amazonense</name>
    <dbReference type="NCBI Taxonomy" id="28077"/>
    <lineage>
        <taxon>Bacteria</taxon>
        <taxon>Pseudomonadati</taxon>
        <taxon>Pseudomonadota</taxon>
        <taxon>Alphaproteobacteria</taxon>
        <taxon>Rhodospirillales</taxon>
        <taxon>Azospirillaceae</taxon>
        <taxon>Nitrospirillum</taxon>
    </lineage>
</organism>
<name>A0A560HIS2_9PROT</name>
<protein>
    <submittedName>
        <fullName evidence="5">AraC family transcriptional regulator</fullName>
    </submittedName>
</protein>
<dbReference type="EMBL" id="VITR01000002">
    <property type="protein sequence ID" value="TWB45479.1"/>
    <property type="molecule type" value="Genomic_DNA"/>
</dbReference>
<feature type="domain" description="HTH araC/xylS-type" evidence="4">
    <location>
        <begin position="176"/>
        <end position="285"/>
    </location>
</feature>
<sequence>MHPVTAAPKGVLAPGAAAQRFRLGRYQPSPDLAPDLAAVVEHYWVVAWDLTGQPPYVQRTLPYPAVNLVFERGRSAVYGPMHGIFAYELRDAGRVLGIRFRPAGFRALVDAPLTTLVDRVLPLEAVLGHLTPATAAAAEAAVLAADDDAGMVAVAEPLLRQGLRLRAAPAQVEEVNRLVALIEADREILRVDDLVARSGLGVRTLQRLFADLVGMTPKWVIRRARLHEAAHRLAQEGGGQEGRGEDGAALDLTTLAQDLGYFDHAHFTQDFKQVIGQSPSAYREACARKIVEGKQHP</sequence>
<dbReference type="Gene3D" id="1.10.10.60">
    <property type="entry name" value="Homeodomain-like"/>
    <property type="match status" value="1"/>
</dbReference>
<dbReference type="Pfam" id="PF20240">
    <property type="entry name" value="DUF6597"/>
    <property type="match status" value="1"/>
</dbReference>
<evidence type="ECO:0000313" key="6">
    <source>
        <dbReference type="Proteomes" id="UP000315751"/>
    </source>
</evidence>
<dbReference type="InterPro" id="IPR018060">
    <property type="entry name" value="HTH_AraC"/>
</dbReference>
<dbReference type="PROSITE" id="PS01124">
    <property type="entry name" value="HTH_ARAC_FAMILY_2"/>
    <property type="match status" value="1"/>
</dbReference>
<dbReference type="PANTHER" id="PTHR46796:SF13">
    <property type="entry name" value="HTH-TYPE TRANSCRIPTIONAL ACTIVATOR RHAS"/>
    <property type="match status" value="1"/>
</dbReference>
<keyword evidence="3" id="KW-0804">Transcription</keyword>
<dbReference type="SMART" id="SM00342">
    <property type="entry name" value="HTH_ARAC"/>
    <property type="match status" value="1"/>
</dbReference>
<comment type="caution">
    <text evidence="5">The sequence shown here is derived from an EMBL/GenBank/DDBJ whole genome shotgun (WGS) entry which is preliminary data.</text>
</comment>
<dbReference type="InterPro" id="IPR046532">
    <property type="entry name" value="DUF6597"/>
</dbReference>
<dbReference type="SUPFAM" id="SSF46689">
    <property type="entry name" value="Homeodomain-like"/>
    <property type="match status" value="1"/>
</dbReference>
<dbReference type="Pfam" id="PF12833">
    <property type="entry name" value="HTH_18"/>
    <property type="match status" value="1"/>
</dbReference>